<accession>A0ABQ5SDW7</accession>
<reference evidence="1 2" key="1">
    <citation type="journal article" date="2023" name="IScience">
        <title>Expanded male sex-determining region conserved during the evolution of homothallism in the green alga Volvox.</title>
        <authorList>
            <person name="Yamamoto K."/>
            <person name="Matsuzaki R."/>
            <person name="Mahakham W."/>
            <person name="Heman W."/>
            <person name="Sekimoto H."/>
            <person name="Kawachi M."/>
            <person name="Minakuchi Y."/>
            <person name="Toyoda A."/>
            <person name="Nozaki H."/>
        </authorList>
    </citation>
    <scope>NUCLEOTIDE SEQUENCE [LARGE SCALE GENOMIC DNA]</scope>
    <source>
        <strain evidence="1 2">NIES-4468</strain>
    </source>
</reference>
<dbReference type="Proteomes" id="UP001165090">
    <property type="component" value="Unassembled WGS sequence"/>
</dbReference>
<gene>
    <name evidence="1" type="ORF">VaNZ11_011892</name>
</gene>
<evidence type="ECO:0000313" key="1">
    <source>
        <dbReference type="EMBL" id="GLI67643.1"/>
    </source>
</evidence>
<evidence type="ECO:0000313" key="2">
    <source>
        <dbReference type="Proteomes" id="UP001165090"/>
    </source>
</evidence>
<organism evidence="1 2">
    <name type="scientific">Volvox africanus</name>
    <dbReference type="NCBI Taxonomy" id="51714"/>
    <lineage>
        <taxon>Eukaryota</taxon>
        <taxon>Viridiplantae</taxon>
        <taxon>Chlorophyta</taxon>
        <taxon>core chlorophytes</taxon>
        <taxon>Chlorophyceae</taxon>
        <taxon>CS clade</taxon>
        <taxon>Chlamydomonadales</taxon>
        <taxon>Volvocaceae</taxon>
        <taxon>Volvox</taxon>
    </lineage>
</organism>
<protein>
    <submittedName>
        <fullName evidence="1">Uncharacterized protein</fullName>
    </submittedName>
</protein>
<dbReference type="EMBL" id="BSDZ01000078">
    <property type="protein sequence ID" value="GLI67643.1"/>
    <property type="molecule type" value="Genomic_DNA"/>
</dbReference>
<keyword evidence="2" id="KW-1185">Reference proteome</keyword>
<comment type="caution">
    <text evidence="1">The sequence shown here is derived from an EMBL/GenBank/DDBJ whole genome shotgun (WGS) entry which is preliminary data.</text>
</comment>
<feature type="non-terminal residue" evidence="1">
    <location>
        <position position="125"/>
    </location>
</feature>
<proteinExistence type="predicted"/>
<sequence length="125" mass="13958">MHRSDHAGLRHGTLSHFHSSFAIIDVFPTWRAVGRMSIQLQDPRPYLDDFQVVAQTARAAAHQVSTAAPAVAHGAVRASRVGAKAARRTWWLWKPTLWVMAPLRHAAVRRLLGNREPVRKSACPL</sequence>
<name>A0ABQ5SDW7_9CHLO</name>